<dbReference type="GeneID" id="80518131"/>
<evidence type="ECO:0000313" key="2">
    <source>
        <dbReference type="EMBL" id="QKU34722.1"/>
    </source>
</evidence>
<dbReference type="KEGG" id="vg:80518131"/>
<dbReference type="InterPro" id="IPR002654">
    <property type="entry name" value="Glyco_trans_25"/>
</dbReference>
<reference evidence="2" key="1">
    <citation type="submission" date="2017-01" db="EMBL/GenBank/DDBJ databases">
        <authorList>
            <person name="Assis F.L."/>
            <person name="Abrahao J.S."/>
            <person name="Silva L."/>
            <person name="Khalil J.B."/>
            <person name="Rodrigues R."/>
            <person name="Silva L.S."/>
            <person name="Arantes T."/>
            <person name="Boratto P."/>
            <person name="Andrade M."/>
            <person name="Kroon E.G."/>
            <person name="Ribeiro B."/>
            <person name="Bergier I."/>
            <person name="Seligmann H."/>
            <person name="Ghigo E."/>
            <person name="Colson P."/>
            <person name="Levasseur A."/>
            <person name="Raoult D."/>
            <person name="Scola B.L."/>
        </authorList>
    </citation>
    <scope>NUCLEOTIDE SEQUENCE</scope>
    <source>
        <strain evidence="2">Soda lake</strain>
    </source>
</reference>
<dbReference type="Pfam" id="PF01755">
    <property type="entry name" value="Glyco_transf_25"/>
    <property type="match status" value="1"/>
</dbReference>
<dbReference type="RefSeq" id="YP_010781367.1">
    <property type="nucleotide sequence ID" value="NC_075039.1"/>
</dbReference>
<protein>
    <submittedName>
        <fullName evidence="2">Glycosyltransferase family 25</fullName>
    </submittedName>
</protein>
<reference evidence="2" key="2">
    <citation type="journal article" date="2018" name="Nat. Commun.">
        <title>Tailed giant Tupanvirus possesses the most complete translational apparatus of the known virosphere.</title>
        <authorList>
            <person name="Abrahao J."/>
            <person name="Silva L."/>
            <person name="Silva L.S."/>
            <person name="Khalil J.Y.B."/>
            <person name="Rodrigues R."/>
            <person name="Arantes T."/>
            <person name="Assis F."/>
            <person name="Boratto P."/>
            <person name="Andrade M."/>
            <person name="Kroon E.G."/>
            <person name="Ribeiro B."/>
            <person name="Bergier I."/>
            <person name="Seligmann H."/>
            <person name="Ghigo E."/>
            <person name="Colson P."/>
            <person name="Levasseur A."/>
            <person name="Kroemer G."/>
            <person name="Raoult D."/>
            <person name="La Scola B."/>
        </authorList>
    </citation>
    <scope>NUCLEOTIDE SEQUENCE [LARGE SCALE GENOMIC DNA]</scope>
    <source>
        <strain evidence="2">Soda lake</strain>
    </source>
</reference>
<evidence type="ECO:0000259" key="1">
    <source>
        <dbReference type="Pfam" id="PF01755"/>
    </source>
</evidence>
<name>A0A6N1NWS3_9VIRU</name>
<dbReference type="GO" id="GO:0016740">
    <property type="term" value="F:transferase activity"/>
    <property type="evidence" value="ECO:0007669"/>
    <property type="project" value="UniProtKB-KW"/>
</dbReference>
<sequence>MILDSFPKVLWINLDRSRKRALYMEKLLSEYNITNTRIKAIDGVNIRDPELNNTCFINRTLTRPENACTCSHLKALKYFVENMEDDYVVVFEDDVSFEFLPLIPFNWSDLIKKLPKDFEVIQLAITHENGNIDNILVKTDPSMKYYCSAAYLITKIGAKKLLDRYYSKEYNKIILYSQEHVTADSMLLSTGATYSIPIFTYLTSESTIHPWHLKNHNQSKNQQLELWKNNTKTNINDYFSNCLKN</sequence>
<keyword evidence="2" id="KW-0808">Transferase</keyword>
<dbReference type="CDD" id="cd06532">
    <property type="entry name" value="Glyco_transf_25"/>
    <property type="match status" value="1"/>
</dbReference>
<dbReference type="EMBL" id="KY523104">
    <property type="protein sequence ID" value="QKU34722.1"/>
    <property type="molecule type" value="Genomic_DNA"/>
</dbReference>
<feature type="domain" description="Glycosyl transferase family 25" evidence="1">
    <location>
        <begin position="8"/>
        <end position="168"/>
    </location>
</feature>
<accession>A0A6N1NWS3</accession>
<organism evidence="2">
    <name type="scientific">Tupanvirus soda lake</name>
    <dbReference type="NCBI Taxonomy" id="2126985"/>
    <lineage>
        <taxon>Viruses</taxon>
        <taxon>Varidnaviria</taxon>
        <taxon>Bamfordvirae</taxon>
        <taxon>Nucleocytoviricota</taxon>
        <taxon>Megaviricetes</taxon>
        <taxon>Imitervirales</taxon>
        <taxon>Mimiviridae</taxon>
        <taxon>Megamimivirinae</taxon>
        <taxon>Tupanvirus</taxon>
        <taxon>Tupanvirus salinum</taxon>
    </lineage>
</organism>
<proteinExistence type="predicted"/>